<protein>
    <submittedName>
        <fullName evidence="2">Uncharacterized protein</fullName>
    </submittedName>
</protein>
<sequence>MWTRYWPSAASGPALERAAEKRLAAAGAVAAARAGAERAGRLRAVADRGRFADRAPESTQSQFPRTVPASAHRDLPRRRGRRDRHASPWPRVGKGSAAEM</sequence>
<keyword evidence="3" id="KW-1185">Reference proteome</keyword>
<gene>
    <name evidence="2" type="ORF">RCOM_2058660</name>
</gene>
<evidence type="ECO:0000256" key="1">
    <source>
        <dbReference type="SAM" id="MobiDB-lite"/>
    </source>
</evidence>
<organism evidence="2 3">
    <name type="scientific">Ricinus communis</name>
    <name type="common">Castor bean</name>
    <dbReference type="NCBI Taxonomy" id="3988"/>
    <lineage>
        <taxon>Eukaryota</taxon>
        <taxon>Viridiplantae</taxon>
        <taxon>Streptophyta</taxon>
        <taxon>Embryophyta</taxon>
        <taxon>Tracheophyta</taxon>
        <taxon>Spermatophyta</taxon>
        <taxon>Magnoliopsida</taxon>
        <taxon>eudicotyledons</taxon>
        <taxon>Gunneridae</taxon>
        <taxon>Pentapetalae</taxon>
        <taxon>rosids</taxon>
        <taxon>fabids</taxon>
        <taxon>Malpighiales</taxon>
        <taxon>Euphorbiaceae</taxon>
        <taxon>Acalyphoideae</taxon>
        <taxon>Acalypheae</taxon>
        <taxon>Ricinus</taxon>
    </lineage>
</organism>
<evidence type="ECO:0000313" key="2">
    <source>
        <dbReference type="EMBL" id="EEF22218.1"/>
    </source>
</evidence>
<dbReference type="InParanoid" id="B9TPJ6"/>
<feature type="compositionally biased region" description="Basic residues" evidence="1">
    <location>
        <begin position="75"/>
        <end position="84"/>
    </location>
</feature>
<name>B9TPJ6_RICCO</name>
<feature type="region of interest" description="Disordered" evidence="1">
    <location>
        <begin position="50"/>
        <end position="100"/>
    </location>
</feature>
<dbReference type="EMBL" id="EQ995891">
    <property type="protein sequence ID" value="EEF22218.1"/>
    <property type="molecule type" value="Genomic_DNA"/>
</dbReference>
<accession>B9TPJ6</accession>
<dbReference type="Proteomes" id="UP000008311">
    <property type="component" value="Unassembled WGS sequence"/>
</dbReference>
<proteinExistence type="predicted"/>
<reference evidence="3" key="1">
    <citation type="journal article" date="2010" name="Nat. Biotechnol.">
        <title>Draft genome sequence of the oilseed species Ricinus communis.</title>
        <authorList>
            <person name="Chan A.P."/>
            <person name="Crabtree J."/>
            <person name="Zhao Q."/>
            <person name="Lorenzi H."/>
            <person name="Orvis J."/>
            <person name="Puiu D."/>
            <person name="Melake-Berhan A."/>
            <person name="Jones K.M."/>
            <person name="Redman J."/>
            <person name="Chen G."/>
            <person name="Cahoon E.B."/>
            <person name="Gedil M."/>
            <person name="Stanke M."/>
            <person name="Haas B.J."/>
            <person name="Wortman J.R."/>
            <person name="Fraser-Liggett C.M."/>
            <person name="Ravel J."/>
            <person name="Rabinowicz P.D."/>
        </authorList>
    </citation>
    <scope>NUCLEOTIDE SEQUENCE [LARGE SCALE GENOMIC DNA]</scope>
    <source>
        <strain evidence="3">cv. Hale</strain>
    </source>
</reference>
<dbReference type="AlphaFoldDB" id="B9TPJ6"/>
<evidence type="ECO:0000313" key="3">
    <source>
        <dbReference type="Proteomes" id="UP000008311"/>
    </source>
</evidence>